<evidence type="ECO:0000256" key="2">
    <source>
        <dbReference type="ARBA" id="ARBA00023239"/>
    </source>
</evidence>
<gene>
    <name evidence="3 7" type="primary">coaBC</name>
    <name evidence="7" type="ORF">CRI94_13605</name>
</gene>
<comment type="caution">
    <text evidence="7">The sequence shown here is derived from an EMBL/GenBank/DDBJ whole genome shotgun (WGS) entry which is preliminary data.</text>
</comment>
<dbReference type="GO" id="GO:0071513">
    <property type="term" value="C:phosphopantothenoylcysteine decarboxylase complex"/>
    <property type="evidence" value="ECO:0007669"/>
    <property type="project" value="TreeGrafter"/>
</dbReference>
<keyword evidence="3" id="KW-0460">Magnesium</keyword>
<dbReference type="PANTHER" id="PTHR14359:SF6">
    <property type="entry name" value="PHOSPHOPANTOTHENOYLCYSTEINE DECARBOXYLASE"/>
    <property type="match status" value="1"/>
</dbReference>
<feature type="binding site" evidence="3">
    <location>
        <position position="377"/>
    </location>
    <ligand>
        <name>CTP</name>
        <dbReference type="ChEBI" id="CHEBI:37563"/>
    </ligand>
</feature>
<name>A0A2A8CVD5_9BACT</name>
<comment type="catalytic activity">
    <reaction evidence="3 4">
        <text>N-[(R)-4-phosphopantothenoyl]-L-cysteine + H(+) = (R)-4'-phosphopantetheine + CO2</text>
        <dbReference type="Rhea" id="RHEA:16793"/>
        <dbReference type="ChEBI" id="CHEBI:15378"/>
        <dbReference type="ChEBI" id="CHEBI:16526"/>
        <dbReference type="ChEBI" id="CHEBI:59458"/>
        <dbReference type="ChEBI" id="CHEBI:61723"/>
        <dbReference type="EC" id="4.1.1.36"/>
    </reaction>
</comment>
<dbReference type="SUPFAM" id="SSF52507">
    <property type="entry name" value="Homo-oligomeric flavin-containing Cys decarboxylases, HFCD"/>
    <property type="match status" value="1"/>
</dbReference>
<dbReference type="InterPro" id="IPR036551">
    <property type="entry name" value="Flavin_trans-like"/>
</dbReference>
<dbReference type="NCBIfam" id="TIGR00521">
    <property type="entry name" value="coaBC_dfp"/>
    <property type="match status" value="1"/>
</dbReference>
<feature type="binding site" evidence="3">
    <location>
        <position position="373"/>
    </location>
    <ligand>
        <name>CTP</name>
        <dbReference type="ChEBI" id="CHEBI:37563"/>
    </ligand>
</feature>
<dbReference type="GO" id="GO:0046872">
    <property type="term" value="F:metal ion binding"/>
    <property type="evidence" value="ECO:0007669"/>
    <property type="project" value="UniProtKB-KW"/>
</dbReference>
<evidence type="ECO:0000313" key="7">
    <source>
        <dbReference type="EMBL" id="PEN12554.1"/>
    </source>
</evidence>
<dbReference type="SUPFAM" id="SSF102645">
    <property type="entry name" value="CoaB-like"/>
    <property type="match status" value="1"/>
</dbReference>
<comment type="catalytic activity">
    <reaction evidence="3 4">
        <text>(R)-4'-phosphopantothenate + L-cysteine + CTP = N-[(R)-4-phosphopantothenoyl]-L-cysteine + CMP + diphosphate + H(+)</text>
        <dbReference type="Rhea" id="RHEA:19397"/>
        <dbReference type="ChEBI" id="CHEBI:10986"/>
        <dbReference type="ChEBI" id="CHEBI:15378"/>
        <dbReference type="ChEBI" id="CHEBI:33019"/>
        <dbReference type="ChEBI" id="CHEBI:35235"/>
        <dbReference type="ChEBI" id="CHEBI:37563"/>
        <dbReference type="ChEBI" id="CHEBI:59458"/>
        <dbReference type="ChEBI" id="CHEBI:60377"/>
        <dbReference type="EC" id="6.3.2.5"/>
    </reaction>
</comment>
<feature type="region of interest" description="Phosphopantothenoylcysteine decarboxylase" evidence="3">
    <location>
        <begin position="1"/>
        <end position="225"/>
    </location>
</feature>
<evidence type="ECO:0000256" key="1">
    <source>
        <dbReference type="ARBA" id="ARBA00022793"/>
    </source>
</evidence>
<keyword evidence="8" id="KW-1185">Reference proteome</keyword>
<dbReference type="GO" id="GO:0015941">
    <property type="term" value="P:pantothenate catabolic process"/>
    <property type="evidence" value="ECO:0007669"/>
    <property type="project" value="InterPro"/>
</dbReference>
<dbReference type="InterPro" id="IPR035929">
    <property type="entry name" value="CoaB-like_sf"/>
</dbReference>
<evidence type="ECO:0000259" key="5">
    <source>
        <dbReference type="Pfam" id="PF02441"/>
    </source>
</evidence>
<evidence type="ECO:0000256" key="3">
    <source>
        <dbReference type="HAMAP-Rule" id="MF_02225"/>
    </source>
</evidence>
<keyword evidence="3" id="KW-0511">Multifunctional enzyme</keyword>
<feature type="binding site" evidence="3">
    <location>
        <begin position="340"/>
        <end position="343"/>
    </location>
    <ligand>
        <name>CTP</name>
        <dbReference type="ChEBI" id="CHEBI:37563"/>
    </ligand>
</feature>
<evidence type="ECO:0000313" key="8">
    <source>
        <dbReference type="Proteomes" id="UP000220102"/>
    </source>
</evidence>
<dbReference type="InterPro" id="IPR003382">
    <property type="entry name" value="Flavoprotein"/>
</dbReference>
<comment type="cofactor">
    <cofactor evidence="3">
        <name>Mg(2+)</name>
        <dbReference type="ChEBI" id="CHEBI:18420"/>
    </cofactor>
</comment>
<keyword evidence="3" id="KW-0479">Metal-binding</keyword>
<keyword evidence="2 3" id="KW-0456">Lyase</keyword>
<dbReference type="GO" id="GO:0004632">
    <property type="term" value="F:phosphopantothenate--cysteine ligase activity"/>
    <property type="evidence" value="ECO:0007669"/>
    <property type="project" value="UniProtKB-UniRule"/>
</dbReference>
<dbReference type="InterPro" id="IPR007085">
    <property type="entry name" value="DNA/pantothenate-metab_flavo_C"/>
</dbReference>
<protein>
    <recommendedName>
        <fullName evidence="3">Coenzyme A biosynthesis bifunctional protein CoaBC</fullName>
    </recommendedName>
    <alternativeName>
        <fullName evidence="3">DNA/pantothenate metabolism flavoprotein</fullName>
    </alternativeName>
    <alternativeName>
        <fullName evidence="3">Phosphopantothenoylcysteine synthetase/decarboxylase</fullName>
        <shortName evidence="3">PPCS-PPCDC</shortName>
    </alternativeName>
    <domain>
        <recommendedName>
            <fullName evidence="3">Phosphopantothenoylcysteine decarboxylase</fullName>
            <shortName evidence="3">PPC decarboxylase</shortName>
            <shortName evidence="3">PPC-DC</shortName>
            <ecNumber evidence="3">4.1.1.36</ecNumber>
        </recommendedName>
        <alternativeName>
            <fullName evidence="3">CoaC</fullName>
        </alternativeName>
    </domain>
    <domain>
        <recommendedName>
            <fullName evidence="3">Phosphopantothenate--cysteine ligase</fullName>
            <ecNumber evidence="3">6.3.2.5</ecNumber>
        </recommendedName>
        <alternativeName>
            <fullName evidence="3">CoaB</fullName>
        </alternativeName>
        <alternativeName>
            <fullName evidence="3">Phosphopantothenoylcysteine synthetase</fullName>
            <shortName evidence="3">PPC synthetase</shortName>
            <shortName evidence="3">PPC-S</shortName>
        </alternativeName>
    </domain>
</protein>
<dbReference type="EC" id="6.3.2.5" evidence="3"/>
<dbReference type="GO" id="GO:0004633">
    <property type="term" value="F:phosphopantothenoylcysteine decarboxylase activity"/>
    <property type="evidence" value="ECO:0007669"/>
    <property type="project" value="UniProtKB-UniRule"/>
</dbReference>
<reference evidence="7 8" key="1">
    <citation type="submission" date="2017-10" db="EMBL/GenBank/DDBJ databases">
        <title>Draft genome of Longibacter Salinarum.</title>
        <authorList>
            <person name="Goh K.M."/>
            <person name="Shamsir M.S."/>
            <person name="Lim S.W."/>
        </authorList>
    </citation>
    <scope>NUCLEOTIDE SEQUENCE [LARGE SCALE GENOMIC DNA]</scope>
    <source>
        <strain evidence="7 8">KCTC 52045</strain>
    </source>
</reference>
<keyword evidence="3 4" id="KW-0288">FMN</keyword>
<dbReference type="AlphaFoldDB" id="A0A2A8CVD5"/>
<dbReference type="HAMAP" id="MF_02225">
    <property type="entry name" value="CoaBC"/>
    <property type="match status" value="1"/>
</dbReference>
<evidence type="ECO:0000259" key="6">
    <source>
        <dbReference type="Pfam" id="PF04127"/>
    </source>
</evidence>
<feature type="binding site" evidence="3">
    <location>
        <position position="324"/>
    </location>
    <ligand>
        <name>CTP</name>
        <dbReference type="ChEBI" id="CHEBI:37563"/>
    </ligand>
</feature>
<keyword evidence="1 3" id="KW-0210">Decarboxylase</keyword>
<comment type="function">
    <text evidence="3">Catalyzes two sequential steps in the biosynthesis of coenzyme A. In the first step cysteine is conjugated to 4'-phosphopantothenate to form 4-phosphopantothenoylcysteine. In the second step the latter compound is decarboxylated to form 4'-phosphopantotheine.</text>
</comment>
<feature type="region of interest" description="Phosphopantothenate--cysteine ligase" evidence="3">
    <location>
        <begin position="226"/>
        <end position="441"/>
    </location>
</feature>
<comment type="caution">
    <text evidence="3">Lacks conserved residue(s) required for the propagation of feature annotation.</text>
</comment>
<keyword evidence="3 4" id="KW-0436">Ligase</keyword>
<comment type="similarity">
    <text evidence="3 4">In the N-terminal section; belongs to the HFCD (homo-oligomeric flavin containing Cys decarboxylase) superfamily.</text>
</comment>
<comment type="pathway">
    <text evidence="3 4">Cofactor biosynthesis; coenzyme A biosynthesis; CoA from (R)-pantothenate: step 3/5.</text>
</comment>
<dbReference type="GO" id="GO:0010181">
    <property type="term" value="F:FMN binding"/>
    <property type="evidence" value="ECO:0007669"/>
    <property type="project" value="UniProtKB-UniRule"/>
</dbReference>
<feature type="binding site" evidence="3">
    <location>
        <position position="314"/>
    </location>
    <ligand>
        <name>CTP</name>
        <dbReference type="ChEBI" id="CHEBI:37563"/>
    </ligand>
</feature>
<comment type="cofactor">
    <cofactor evidence="3">
        <name>FMN</name>
        <dbReference type="ChEBI" id="CHEBI:58210"/>
    </cofactor>
    <text evidence="3">Binds 1 FMN per subunit.</text>
</comment>
<feature type="binding site" evidence="3">
    <location>
        <position position="359"/>
    </location>
    <ligand>
        <name>CTP</name>
        <dbReference type="ChEBI" id="CHEBI:37563"/>
    </ligand>
</feature>
<dbReference type="GO" id="GO:0015937">
    <property type="term" value="P:coenzyme A biosynthetic process"/>
    <property type="evidence" value="ECO:0007669"/>
    <property type="project" value="UniProtKB-UniRule"/>
</dbReference>
<accession>A0A2A8CVD5</accession>
<dbReference type="Gene3D" id="3.40.50.1950">
    <property type="entry name" value="Flavin prenyltransferase-like"/>
    <property type="match status" value="1"/>
</dbReference>
<dbReference type="Proteomes" id="UP000220102">
    <property type="component" value="Unassembled WGS sequence"/>
</dbReference>
<keyword evidence="3 4" id="KW-0285">Flavoprotein</keyword>
<evidence type="ECO:0000256" key="4">
    <source>
        <dbReference type="RuleBase" id="RU364078"/>
    </source>
</evidence>
<feature type="domain" description="Flavoprotein" evidence="5">
    <location>
        <begin position="15"/>
        <end position="190"/>
    </location>
</feature>
<proteinExistence type="inferred from homology"/>
<organism evidence="7 8">
    <name type="scientific">Longibacter salinarum</name>
    <dbReference type="NCBI Taxonomy" id="1850348"/>
    <lineage>
        <taxon>Bacteria</taxon>
        <taxon>Pseudomonadati</taxon>
        <taxon>Rhodothermota</taxon>
        <taxon>Rhodothermia</taxon>
        <taxon>Rhodothermales</taxon>
        <taxon>Salisaetaceae</taxon>
        <taxon>Longibacter</taxon>
    </lineage>
</organism>
<dbReference type="RefSeq" id="WP_098076809.1">
    <property type="nucleotide sequence ID" value="NZ_PDEQ01000007.1"/>
</dbReference>
<dbReference type="PANTHER" id="PTHR14359">
    <property type="entry name" value="HOMO-OLIGOMERIC FLAVIN CONTAINING CYS DECARBOXYLASE FAMILY"/>
    <property type="match status" value="1"/>
</dbReference>
<dbReference type="InterPro" id="IPR005252">
    <property type="entry name" value="CoaBC"/>
</dbReference>
<comment type="function">
    <text evidence="4">Catalyzes two steps in the biosynthesis of coenzyme A. In the first step cysteine is conjugated to 4'-phosphopantothenate to form 4-phosphopantothenoylcysteine, in the latter compound is decarboxylated to form 4'-phosphopantotheine.</text>
</comment>
<dbReference type="Pfam" id="PF02441">
    <property type="entry name" value="Flavoprotein"/>
    <property type="match status" value="1"/>
</dbReference>
<dbReference type="EMBL" id="PDEQ01000007">
    <property type="protein sequence ID" value="PEN12554.1"/>
    <property type="molecule type" value="Genomic_DNA"/>
</dbReference>
<dbReference type="Pfam" id="PF04127">
    <property type="entry name" value="DFP"/>
    <property type="match status" value="1"/>
</dbReference>
<comment type="pathway">
    <text evidence="3 4">Cofactor biosynthesis; coenzyme A biosynthesis; CoA from (R)-pantothenate: step 2/5.</text>
</comment>
<dbReference type="UniPathway" id="UPA00241">
    <property type="reaction ID" value="UER00353"/>
</dbReference>
<dbReference type="Gene3D" id="3.40.50.10300">
    <property type="entry name" value="CoaB-like"/>
    <property type="match status" value="1"/>
</dbReference>
<dbReference type="EC" id="4.1.1.36" evidence="3"/>
<feature type="domain" description="DNA/pantothenate metabolism flavoprotein C-terminal" evidence="6">
    <location>
        <begin position="221"/>
        <end position="430"/>
    </location>
</feature>
<dbReference type="OrthoDB" id="9802554at2"/>
<sequence>MSDSPASLPNLSRRRILLGVTGSIAAYKSALLVRLLKKSGAYVQVLMTEGASRFISPLTLGTLSEREVLTEIFPEGPSSEDGGWTKHVDLGLWADLLVVAPATAQTLAKLAHGFCDSMLTATALSARCPMMVCPAMDRDMYTHPSTQRNLTLLREDGHIVMPAAHGELASGLVGQGRMPEPNAIVQRIAHELEDRAFAADRDAHEKAPNETRAVEKPNDSLDGKRVLVTAGPTQEPVDPVRMLTNPSTGTMGFEVAREAARRGADVTLVAGPTSLDTPPGVTRVDVRTTEEMHEAVQSRREEVDLVVMAAAVADYTPKNPSDSKQKKEDGNLVLHLRRTPDILKTLGEHKQPGQTLVGFALETDDGPANARRKIERKNLDWIVLNDPKEEGAGFGTKTNRVTLFHRDGYAEEVPLQSKSQVARILLDRVTASVPEPSGETP</sequence>
<comment type="similarity">
    <text evidence="3 4">In the C-terminal section; belongs to the PPC synthetase family.</text>
</comment>